<feature type="chain" id="PRO_5039259002" description="DUF3558 domain-containing protein" evidence="2">
    <location>
        <begin position="29"/>
        <end position="222"/>
    </location>
</feature>
<reference evidence="3 4" key="1">
    <citation type="submission" date="2020-08" db="EMBL/GenBank/DDBJ databases">
        <title>Sequencing the genomes of 1000 actinobacteria strains.</title>
        <authorList>
            <person name="Klenk H.-P."/>
        </authorList>
    </citation>
    <scope>NUCLEOTIDE SEQUENCE [LARGE SCALE GENOMIC DNA]</scope>
    <source>
        <strain evidence="3 4">DSM 45362</strain>
    </source>
</reference>
<dbReference type="RefSeq" id="WP_221470501.1">
    <property type="nucleotide sequence ID" value="NZ_JACHMN010000002.1"/>
</dbReference>
<feature type="compositionally biased region" description="Low complexity" evidence="1">
    <location>
        <begin position="40"/>
        <end position="66"/>
    </location>
</feature>
<dbReference type="AlphaFoldDB" id="A0A841BN30"/>
<evidence type="ECO:0000313" key="4">
    <source>
        <dbReference type="Proteomes" id="UP000587527"/>
    </source>
</evidence>
<keyword evidence="4" id="KW-1185">Reference proteome</keyword>
<evidence type="ECO:0000256" key="2">
    <source>
        <dbReference type="SAM" id="SignalP"/>
    </source>
</evidence>
<dbReference type="PROSITE" id="PS51257">
    <property type="entry name" value="PROKAR_LIPOPROTEIN"/>
    <property type="match status" value="1"/>
</dbReference>
<organism evidence="3 4">
    <name type="scientific">Allocatelliglobosispora scoriae</name>
    <dbReference type="NCBI Taxonomy" id="643052"/>
    <lineage>
        <taxon>Bacteria</taxon>
        <taxon>Bacillati</taxon>
        <taxon>Actinomycetota</taxon>
        <taxon>Actinomycetes</taxon>
        <taxon>Micromonosporales</taxon>
        <taxon>Micromonosporaceae</taxon>
        <taxon>Allocatelliglobosispora</taxon>
    </lineage>
</organism>
<dbReference type="EMBL" id="JACHMN010000002">
    <property type="protein sequence ID" value="MBB5868152.1"/>
    <property type="molecule type" value="Genomic_DNA"/>
</dbReference>
<evidence type="ECO:0008006" key="5">
    <source>
        <dbReference type="Google" id="ProtNLM"/>
    </source>
</evidence>
<protein>
    <recommendedName>
        <fullName evidence="5">DUF3558 domain-containing protein</fullName>
    </recommendedName>
</protein>
<gene>
    <name evidence="3" type="ORF">F4553_001531</name>
</gene>
<dbReference type="Proteomes" id="UP000587527">
    <property type="component" value="Unassembled WGS sequence"/>
</dbReference>
<sequence length="222" mass="22557">MCRQARWITGLAAAAVCALTGCSGPTPIGPVIVPAPPATGAPSPSVTSPVATPAPGTAAPSGAGAPTAHRITGDLCAAVDLTPIADLAAQPVSRGTGDHSDKSGYTVHTCQQVFRHGSVETSGFVTAMLFTGSDAAAQARARLDDTRANLPTGRVVEPVDLLTRSWGYATESAQARTWQLWALDGNLLLGVRVKATTNSPGGQEQLRAAAVATARATAARLR</sequence>
<evidence type="ECO:0000313" key="3">
    <source>
        <dbReference type="EMBL" id="MBB5868152.1"/>
    </source>
</evidence>
<comment type="caution">
    <text evidence="3">The sequence shown here is derived from an EMBL/GenBank/DDBJ whole genome shotgun (WGS) entry which is preliminary data.</text>
</comment>
<evidence type="ECO:0000256" key="1">
    <source>
        <dbReference type="SAM" id="MobiDB-lite"/>
    </source>
</evidence>
<keyword evidence="2" id="KW-0732">Signal</keyword>
<feature type="region of interest" description="Disordered" evidence="1">
    <location>
        <begin position="38"/>
        <end position="66"/>
    </location>
</feature>
<feature type="signal peptide" evidence="2">
    <location>
        <begin position="1"/>
        <end position="28"/>
    </location>
</feature>
<proteinExistence type="predicted"/>
<name>A0A841BN30_9ACTN</name>
<accession>A0A841BN30</accession>